<gene>
    <name evidence="2" type="ORF">OICFNHDK_2558</name>
</gene>
<reference evidence="2" key="1">
    <citation type="journal article" date="2016" name="Front. Microbiol.">
        <title>Genome Sequence of the Piezophilic, Mesophilic Sulfate-Reducing Bacterium Desulfovibrio indicus J2T.</title>
        <authorList>
            <person name="Cao J."/>
            <person name="Maignien L."/>
            <person name="Shao Z."/>
            <person name="Alain K."/>
            <person name="Jebbar M."/>
        </authorList>
    </citation>
    <scope>NUCLEOTIDE SEQUENCE</scope>
    <source>
        <strain evidence="2">DSM 21893</strain>
    </source>
</reference>
<organism evidence="2 3">
    <name type="scientific">Methylobacterium bullatum</name>
    <dbReference type="NCBI Taxonomy" id="570505"/>
    <lineage>
        <taxon>Bacteria</taxon>
        <taxon>Pseudomonadati</taxon>
        <taxon>Pseudomonadota</taxon>
        <taxon>Alphaproteobacteria</taxon>
        <taxon>Hyphomicrobiales</taxon>
        <taxon>Methylobacteriaceae</taxon>
        <taxon>Methylobacterium</taxon>
    </lineage>
</organism>
<dbReference type="AlphaFoldDB" id="A0AAV4Z911"/>
<reference evidence="2" key="2">
    <citation type="submission" date="2021-08" db="EMBL/GenBank/DDBJ databases">
        <authorList>
            <person name="Tani A."/>
            <person name="Ola A."/>
            <person name="Ogura Y."/>
            <person name="Katsura K."/>
            <person name="Hayashi T."/>
        </authorList>
    </citation>
    <scope>NUCLEOTIDE SEQUENCE</scope>
    <source>
        <strain evidence="2">DSM 21893</strain>
    </source>
</reference>
<dbReference type="EMBL" id="BPQF01000012">
    <property type="protein sequence ID" value="GJD40093.1"/>
    <property type="molecule type" value="Genomic_DNA"/>
</dbReference>
<dbReference type="RefSeq" id="WP_192215136.1">
    <property type="nucleotide sequence ID" value="NZ_BPQF01000012.1"/>
</dbReference>
<evidence type="ECO:0000313" key="2">
    <source>
        <dbReference type="EMBL" id="GJD40093.1"/>
    </source>
</evidence>
<protein>
    <recommendedName>
        <fullName evidence="4">Chromosome partition protein Smc</fullName>
    </recommendedName>
</protein>
<accession>A0AAV4Z911</accession>
<evidence type="ECO:0008006" key="4">
    <source>
        <dbReference type="Google" id="ProtNLM"/>
    </source>
</evidence>
<proteinExistence type="predicted"/>
<name>A0AAV4Z911_9HYPH</name>
<sequence>MVKAKPHQTAPQSSEATPENDLAGLMRTRENLQARQAALTTDTEKAMAERRALLIAGTDAAGIADAERRCREAEGAAFGITDALKEVDRLIADTEARIEQDRQANQREDVAARLERDSQAIDAAAAKVRKAVDDLAKANAALASAISPIAAPLFAKRDMHGMRDGDSPETIASFIVGYMLASTISTLEVSEAGQQMQFGWKSAKPIELTEGNAPAVPLLVAPMRELAERIRTGEASPDLRAYAEPEPNFDAHPGLVQIYVLQRFSYLTKREHVPELVSVSRTHLPEPVARLAIAQGVASETEPFNWRRLSEASQSGPQQNIPLSAYPPIGFVLEDWKKAEAEKARNAWLAERRQAA</sequence>
<evidence type="ECO:0000256" key="1">
    <source>
        <dbReference type="SAM" id="MobiDB-lite"/>
    </source>
</evidence>
<keyword evidence="3" id="KW-1185">Reference proteome</keyword>
<comment type="caution">
    <text evidence="2">The sequence shown here is derived from an EMBL/GenBank/DDBJ whole genome shotgun (WGS) entry which is preliminary data.</text>
</comment>
<evidence type="ECO:0000313" key="3">
    <source>
        <dbReference type="Proteomes" id="UP001055307"/>
    </source>
</evidence>
<feature type="region of interest" description="Disordered" evidence="1">
    <location>
        <begin position="1"/>
        <end position="26"/>
    </location>
</feature>
<dbReference type="Proteomes" id="UP001055307">
    <property type="component" value="Unassembled WGS sequence"/>
</dbReference>